<protein>
    <submittedName>
        <fullName evidence="2">Uncharacterized protein</fullName>
    </submittedName>
</protein>
<evidence type="ECO:0000313" key="3">
    <source>
        <dbReference type="Proteomes" id="UP000004358"/>
    </source>
</evidence>
<gene>
    <name evidence="2" type="ORF">DSM3645_03293</name>
</gene>
<name>A3ZVX2_9BACT</name>
<sequence>MKRSRTGLPRAALTSDWSTSPPS</sequence>
<dbReference type="AlphaFoldDB" id="A3ZVX2"/>
<comment type="caution">
    <text evidence="2">The sequence shown here is derived from an EMBL/GenBank/DDBJ whole genome shotgun (WGS) entry which is preliminary data.</text>
</comment>
<dbReference type="Proteomes" id="UP000004358">
    <property type="component" value="Unassembled WGS sequence"/>
</dbReference>
<accession>A3ZVX2</accession>
<dbReference type="HOGENOM" id="CLU_3422746_0_0_0"/>
<organism evidence="2 3">
    <name type="scientific">Blastopirellula marina DSM 3645</name>
    <dbReference type="NCBI Taxonomy" id="314230"/>
    <lineage>
        <taxon>Bacteria</taxon>
        <taxon>Pseudomonadati</taxon>
        <taxon>Planctomycetota</taxon>
        <taxon>Planctomycetia</taxon>
        <taxon>Pirellulales</taxon>
        <taxon>Pirellulaceae</taxon>
        <taxon>Blastopirellula</taxon>
    </lineage>
</organism>
<feature type="region of interest" description="Disordered" evidence="1">
    <location>
        <begin position="1"/>
        <end position="23"/>
    </location>
</feature>
<evidence type="ECO:0000256" key="1">
    <source>
        <dbReference type="SAM" id="MobiDB-lite"/>
    </source>
</evidence>
<evidence type="ECO:0000313" key="2">
    <source>
        <dbReference type="EMBL" id="EAQ79468.1"/>
    </source>
</evidence>
<proteinExistence type="predicted"/>
<dbReference type="EMBL" id="AANZ01000014">
    <property type="protein sequence ID" value="EAQ79468.1"/>
    <property type="molecule type" value="Genomic_DNA"/>
</dbReference>
<reference evidence="2 3" key="1">
    <citation type="submission" date="2006-02" db="EMBL/GenBank/DDBJ databases">
        <authorList>
            <person name="Amann R."/>
            <person name="Ferriera S."/>
            <person name="Johnson J."/>
            <person name="Kravitz S."/>
            <person name="Halpern A."/>
            <person name="Remington K."/>
            <person name="Beeson K."/>
            <person name="Tran B."/>
            <person name="Rogers Y.-H."/>
            <person name="Friedman R."/>
            <person name="Venter J.C."/>
        </authorList>
    </citation>
    <scope>NUCLEOTIDE SEQUENCE [LARGE SCALE GENOMIC DNA]</scope>
    <source>
        <strain evidence="2 3">DSM 3645</strain>
    </source>
</reference>